<dbReference type="Pfam" id="PF00246">
    <property type="entry name" value="Peptidase_M14"/>
    <property type="match status" value="1"/>
</dbReference>
<reference evidence="8 9" key="1">
    <citation type="submission" date="2018-08" db="EMBL/GenBank/DDBJ databases">
        <title>Diversity &amp; Physiological Properties of Lignin-Decomposing Actinobacteria from Soil.</title>
        <authorList>
            <person name="Roh S.G."/>
            <person name="Kim S.B."/>
        </authorList>
    </citation>
    <scope>NUCLEOTIDE SEQUENCE [LARGE SCALE GENOMIC DNA]</scope>
    <source>
        <strain evidence="8 9">MMS17-GH009</strain>
    </source>
</reference>
<dbReference type="GO" id="GO:0006508">
    <property type="term" value="P:proteolysis"/>
    <property type="evidence" value="ECO:0007669"/>
    <property type="project" value="UniProtKB-KW"/>
</dbReference>
<comment type="caution">
    <text evidence="8">The sequence shown here is derived from an EMBL/GenBank/DDBJ whole genome shotgun (WGS) entry which is preliminary data.</text>
</comment>
<keyword evidence="9" id="KW-1185">Reference proteome</keyword>
<dbReference type="GO" id="GO:0004181">
    <property type="term" value="F:metallocarboxypeptidase activity"/>
    <property type="evidence" value="ECO:0007669"/>
    <property type="project" value="InterPro"/>
</dbReference>
<dbReference type="SMART" id="SM00631">
    <property type="entry name" value="Zn_pept"/>
    <property type="match status" value="1"/>
</dbReference>
<organism evidence="8 9">
    <name type="scientific">Kitasatospora xanthocidica</name>
    <dbReference type="NCBI Taxonomy" id="83382"/>
    <lineage>
        <taxon>Bacteria</taxon>
        <taxon>Bacillati</taxon>
        <taxon>Actinomycetota</taxon>
        <taxon>Actinomycetes</taxon>
        <taxon>Kitasatosporales</taxon>
        <taxon>Streptomycetaceae</taxon>
        <taxon>Kitasatospora</taxon>
    </lineage>
</organism>
<comment type="similarity">
    <text evidence="2">Belongs to the peptidase M14 family.</text>
</comment>
<evidence type="ECO:0000256" key="6">
    <source>
        <dbReference type="ARBA" id="ARBA00023049"/>
    </source>
</evidence>
<dbReference type="InterPro" id="IPR000834">
    <property type="entry name" value="Peptidase_M14"/>
</dbReference>
<evidence type="ECO:0000256" key="1">
    <source>
        <dbReference type="ARBA" id="ARBA00001947"/>
    </source>
</evidence>
<evidence type="ECO:0000256" key="5">
    <source>
        <dbReference type="ARBA" id="ARBA00022833"/>
    </source>
</evidence>
<sequence>MTDTTTPAGRAAKLHDRYPSLDELTATAHQLAAHRPDRCRVRTVGTSRAGRPLTLLTVGPAPRGTGRAPHNLLVVAGAHADEFAARAAVADLAHHALTAQRPDLAWHFLLCLDPDGAHLADGSRHARTLPDYFAHYYRPAAEEQPEWAPAAGADLPESRALLDLIDELRPTLQFSLHSTDVGGTFVQATSDPAALAHPFARSAAHHGIPVETGNFDTFRLHESGPGVYLMTPHHIDRQETTTGVLTPHHGADEARAGTWFAPQRHGGQTVLVEVPAFTSAHLGDNRPATAVRLYLRTCADRLRHRGTLLTALLDAALPYVRNPDTPLLRAARTPLTALRQLADAWDPDGHGQELLQTPITRARLTGIDLWAHRVPVRAAALLRRAVRVAGAPAAPQAARLDHLLRDWCAQYQRTFQPVWLPVARQAAHQAATVRAAVALRHPAS</sequence>
<dbReference type="AlphaFoldDB" id="A0A372ZM65"/>
<dbReference type="SUPFAM" id="SSF53187">
    <property type="entry name" value="Zn-dependent exopeptidases"/>
    <property type="match status" value="1"/>
</dbReference>
<dbReference type="GO" id="GO:0008270">
    <property type="term" value="F:zinc ion binding"/>
    <property type="evidence" value="ECO:0007669"/>
    <property type="project" value="InterPro"/>
</dbReference>
<keyword evidence="4" id="KW-0378">Hydrolase</keyword>
<evidence type="ECO:0000256" key="3">
    <source>
        <dbReference type="ARBA" id="ARBA00022670"/>
    </source>
</evidence>
<evidence type="ECO:0000313" key="8">
    <source>
        <dbReference type="EMBL" id="RGD56552.1"/>
    </source>
</evidence>
<keyword evidence="5" id="KW-0862">Zinc</keyword>
<evidence type="ECO:0000256" key="2">
    <source>
        <dbReference type="ARBA" id="ARBA00005988"/>
    </source>
</evidence>
<comment type="cofactor">
    <cofactor evidence="1">
        <name>Zn(2+)</name>
        <dbReference type="ChEBI" id="CHEBI:29105"/>
    </cofactor>
</comment>
<gene>
    <name evidence="8" type="ORF">DR950_00955</name>
</gene>
<evidence type="ECO:0000313" key="9">
    <source>
        <dbReference type="Proteomes" id="UP000263377"/>
    </source>
</evidence>
<evidence type="ECO:0000259" key="7">
    <source>
        <dbReference type="SMART" id="SM00631"/>
    </source>
</evidence>
<dbReference type="PANTHER" id="PTHR11705">
    <property type="entry name" value="PROTEASE FAMILY M14 CARBOXYPEPTIDASE A,B"/>
    <property type="match status" value="1"/>
</dbReference>
<dbReference type="Proteomes" id="UP000263377">
    <property type="component" value="Unassembled WGS sequence"/>
</dbReference>
<feature type="domain" description="Peptidase M14" evidence="7">
    <location>
        <begin position="18"/>
        <end position="241"/>
    </location>
</feature>
<protein>
    <submittedName>
        <fullName evidence="8">3-hydroxyacyl-CoA dehydrogenase</fullName>
    </submittedName>
</protein>
<dbReference type="Gene3D" id="3.40.630.10">
    <property type="entry name" value="Zn peptidases"/>
    <property type="match status" value="1"/>
</dbReference>
<dbReference type="RefSeq" id="WP_117485030.1">
    <property type="nucleotide sequence ID" value="NZ_QVIG01000001.1"/>
</dbReference>
<dbReference type="GO" id="GO:0005615">
    <property type="term" value="C:extracellular space"/>
    <property type="evidence" value="ECO:0007669"/>
    <property type="project" value="TreeGrafter"/>
</dbReference>
<dbReference type="PANTHER" id="PTHR11705:SF143">
    <property type="entry name" value="SLL0236 PROTEIN"/>
    <property type="match status" value="1"/>
</dbReference>
<keyword evidence="3" id="KW-0645">Protease</keyword>
<evidence type="ECO:0000256" key="4">
    <source>
        <dbReference type="ARBA" id="ARBA00022801"/>
    </source>
</evidence>
<proteinExistence type="inferred from homology"/>
<keyword evidence="6" id="KW-0482">Metalloprotease</keyword>
<name>A0A372ZM65_9ACTN</name>
<accession>A0A372ZM65</accession>
<dbReference type="EMBL" id="QVIG01000001">
    <property type="protein sequence ID" value="RGD56552.1"/>
    <property type="molecule type" value="Genomic_DNA"/>
</dbReference>